<dbReference type="AlphaFoldDB" id="A0A520MNN3"/>
<feature type="transmembrane region" description="Helical" evidence="12">
    <location>
        <begin position="84"/>
        <end position="103"/>
    </location>
</feature>
<dbReference type="EMBL" id="SHBP01000001">
    <property type="protein sequence ID" value="RZO22816.1"/>
    <property type="molecule type" value="Genomic_DNA"/>
</dbReference>
<feature type="transmembrane region" description="Helical" evidence="12">
    <location>
        <begin position="356"/>
        <end position="373"/>
    </location>
</feature>
<evidence type="ECO:0000256" key="1">
    <source>
        <dbReference type="ARBA" id="ARBA00002265"/>
    </source>
</evidence>
<dbReference type="Proteomes" id="UP000315889">
    <property type="component" value="Unassembled WGS sequence"/>
</dbReference>
<evidence type="ECO:0000256" key="4">
    <source>
        <dbReference type="ARBA" id="ARBA00014213"/>
    </source>
</evidence>
<comment type="function">
    <text evidence="1">Part of the ABC transporter complex LptBFG involved in the translocation of lipopolysaccharide (LPS) from the inner membrane to the outer membrane.</text>
</comment>
<evidence type="ECO:0000256" key="3">
    <source>
        <dbReference type="ARBA" id="ARBA00007725"/>
    </source>
</evidence>
<evidence type="ECO:0000256" key="2">
    <source>
        <dbReference type="ARBA" id="ARBA00004429"/>
    </source>
</evidence>
<feature type="transmembrane region" description="Helical" evidence="12">
    <location>
        <begin position="123"/>
        <end position="142"/>
    </location>
</feature>
<accession>A0A520MNN3</accession>
<feature type="transmembrane region" description="Helical" evidence="12">
    <location>
        <begin position="326"/>
        <end position="344"/>
    </location>
</feature>
<dbReference type="PANTHER" id="PTHR33529">
    <property type="entry name" value="SLR0882 PROTEIN-RELATED"/>
    <property type="match status" value="1"/>
</dbReference>
<keyword evidence="6" id="KW-1003">Cell membrane</keyword>
<comment type="subunit">
    <text evidence="11">Component of the lipopolysaccharide transport and assembly complex. The LptBFG transporter is composed of two ATP-binding proteins (LptB) and two transmembrane proteins (LptF and LptG).</text>
</comment>
<proteinExistence type="inferred from homology"/>
<dbReference type="GO" id="GO:0055085">
    <property type="term" value="P:transmembrane transport"/>
    <property type="evidence" value="ECO:0007669"/>
    <property type="project" value="InterPro"/>
</dbReference>
<dbReference type="InterPro" id="IPR030922">
    <property type="entry name" value="LptF"/>
</dbReference>
<reference evidence="13 14" key="1">
    <citation type="submission" date="2019-02" db="EMBL/GenBank/DDBJ databases">
        <title>Prokaryotic population dynamics and viral predation in marine succession experiment using metagenomics: the confinement effect.</title>
        <authorList>
            <person name="Haro-Moreno J.M."/>
            <person name="Rodriguez-Valera F."/>
            <person name="Lopez-Perez M."/>
        </authorList>
    </citation>
    <scope>NUCLEOTIDE SEQUENCE [LARGE SCALE GENOMIC DNA]</scope>
    <source>
        <strain evidence="13">MED-G170</strain>
    </source>
</reference>
<evidence type="ECO:0000256" key="8">
    <source>
        <dbReference type="ARBA" id="ARBA00022692"/>
    </source>
</evidence>
<sequence>MKCLALTIPVCLTTPKSYKLNTVIIFRYLTREILSTTFAICIVLLLVLISGRFVKYLANALAGNMDPAVIFAVIGYRIPGFLELTLPLAFFLAILLTFGRLYVENEMSVLKACGISEGQLLGYTLIMGVVLAVLVGWLSLYGSPAGAAKAETILKAQKEMTELDKVSPKKFYTLSGDKGVTYAERINDDGELEDVFLAITAGSAETFDSRLVVVVAESGKQQRSEDGEDRFLVLDGGYRFEGIPGNHNYQITYFEEYGSKLDPPQKVNEDPETDAIRTADLWSSNEAELRATLQWRLSTPFMVLVVVIMAVPLSRTNPRQGRFAKLLPAIMLYFAYLLSLNAIRGNIESGDYPAELTLIPVHLLFLLTGFFLVNSERFRIVKRIAALRRMKFS</sequence>
<evidence type="ECO:0000256" key="12">
    <source>
        <dbReference type="SAM" id="Phobius"/>
    </source>
</evidence>
<keyword evidence="5" id="KW-0813">Transport</keyword>
<feature type="transmembrane region" description="Helical" evidence="12">
    <location>
        <begin position="29"/>
        <end position="49"/>
    </location>
</feature>
<name>A0A520MNN3_9GAMM</name>
<keyword evidence="8 12" id="KW-0812">Transmembrane</keyword>
<evidence type="ECO:0000313" key="14">
    <source>
        <dbReference type="Proteomes" id="UP000315889"/>
    </source>
</evidence>
<comment type="subcellular location">
    <subcellularLocation>
        <location evidence="2">Cell inner membrane</location>
        <topology evidence="2">Multi-pass membrane protein</topology>
    </subcellularLocation>
</comment>
<dbReference type="GO" id="GO:0015920">
    <property type="term" value="P:lipopolysaccharide transport"/>
    <property type="evidence" value="ECO:0007669"/>
    <property type="project" value="TreeGrafter"/>
</dbReference>
<evidence type="ECO:0000256" key="6">
    <source>
        <dbReference type="ARBA" id="ARBA00022475"/>
    </source>
</evidence>
<dbReference type="PANTHER" id="PTHR33529:SF7">
    <property type="entry name" value="LIPOPOLYSACCHARIDE EXPORT SYSTEM PERMEASE PROTEIN LPTF"/>
    <property type="match status" value="1"/>
</dbReference>
<keyword evidence="9 12" id="KW-1133">Transmembrane helix</keyword>
<evidence type="ECO:0000256" key="9">
    <source>
        <dbReference type="ARBA" id="ARBA00022989"/>
    </source>
</evidence>
<dbReference type="Pfam" id="PF03739">
    <property type="entry name" value="LptF_LptG"/>
    <property type="match status" value="1"/>
</dbReference>
<evidence type="ECO:0000256" key="10">
    <source>
        <dbReference type="ARBA" id="ARBA00023136"/>
    </source>
</evidence>
<protein>
    <recommendedName>
        <fullName evidence="4">Lipopolysaccharide export system permease protein LptF</fullName>
    </recommendedName>
</protein>
<dbReference type="InterPro" id="IPR005495">
    <property type="entry name" value="LptG/LptF_permease"/>
</dbReference>
<feature type="transmembrane region" description="Helical" evidence="12">
    <location>
        <begin position="293"/>
        <end position="314"/>
    </location>
</feature>
<gene>
    <name evidence="13" type="primary">lptF</name>
    <name evidence="13" type="ORF">EVB03_00160</name>
</gene>
<dbReference type="GO" id="GO:0043190">
    <property type="term" value="C:ATP-binding cassette (ABC) transporter complex"/>
    <property type="evidence" value="ECO:0007669"/>
    <property type="project" value="InterPro"/>
</dbReference>
<evidence type="ECO:0000256" key="11">
    <source>
        <dbReference type="ARBA" id="ARBA00026081"/>
    </source>
</evidence>
<dbReference type="NCBIfam" id="TIGR04407">
    <property type="entry name" value="LptF_YjgP"/>
    <property type="match status" value="1"/>
</dbReference>
<keyword evidence="7" id="KW-0997">Cell inner membrane</keyword>
<evidence type="ECO:0000256" key="5">
    <source>
        <dbReference type="ARBA" id="ARBA00022448"/>
    </source>
</evidence>
<comment type="similarity">
    <text evidence="3">Belongs to the LptF/LptG family.</text>
</comment>
<evidence type="ECO:0000313" key="13">
    <source>
        <dbReference type="EMBL" id="RZO22816.1"/>
    </source>
</evidence>
<comment type="caution">
    <text evidence="13">The sequence shown here is derived from an EMBL/GenBank/DDBJ whole genome shotgun (WGS) entry which is preliminary data.</text>
</comment>
<keyword evidence="10 12" id="KW-0472">Membrane</keyword>
<evidence type="ECO:0000256" key="7">
    <source>
        <dbReference type="ARBA" id="ARBA00022519"/>
    </source>
</evidence>
<organism evidence="13 14">
    <name type="scientific">SAR92 clade bacterium</name>
    <dbReference type="NCBI Taxonomy" id="2315479"/>
    <lineage>
        <taxon>Bacteria</taxon>
        <taxon>Pseudomonadati</taxon>
        <taxon>Pseudomonadota</taxon>
        <taxon>Gammaproteobacteria</taxon>
        <taxon>Cellvibrionales</taxon>
        <taxon>Porticoccaceae</taxon>
        <taxon>SAR92 clade</taxon>
    </lineage>
</organism>